<dbReference type="AlphaFoldDB" id="A0A936TD06"/>
<dbReference type="Proteomes" id="UP000727993">
    <property type="component" value="Unassembled WGS sequence"/>
</dbReference>
<dbReference type="EMBL" id="JADJZA010000006">
    <property type="protein sequence ID" value="MBK9296818.1"/>
    <property type="molecule type" value="Genomic_DNA"/>
</dbReference>
<name>A0A936TD06_9ACTN</name>
<sequence length="104" mass="10665">MGGLIGEVLAADRALGPTDGERWDEPTSVAALGVTAQMILPRLMVGYRTLVRLADGPAGVVVRRSAERSLGDATSDFLAVSGKLGALGCSPTATATLSAWVEPQ</sequence>
<evidence type="ECO:0000313" key="2">
    <source>
        <dbReference type="Proteomes" id="UP000727993"/>
    </source>
</evidence>
<reference evidence="1 2" key="1">
    <citation type="submission" date="2020-10" db="EMBL/GenBank/DDBJ databases">
        <title>Connecting structure to function with the recovery of over 1000 high-quality activated sludge metagenome-assembled genomes encoding full-length rRNA genes using long-read sequencing.</title>
        <authorList>
            <person name="Singleton C.M."/>
            <person name="Petriglieri F."/>
            <person name="Kristensen J.M."/>
            <person name="Kirkegaard R.H."/>
            <person name="Michaelsen T.Y."/>
            <person name="Andersen M.H."/>
            <person name="Karst S.M."/>
            <person name="Dueholm M.S."/>
            <person name="Nielsen P.H."/>
            <person name="Albertsen M."/>
        </authorList>
    </citation>
    <scope>NUCLEOTIDE SEQUENCE [LARGE SCALE GENOMIC DNA]</scope>
    <source>
        <strain evidence="1">Lyne_18-Q3-R50-59_MAXAC.006</strain>
    </source>
</reference>
<gene>
    <name evidence="1" type="ORF">IPN02_08245</name>
</gene>
<accession>A0A936TD06</accession>
<proteinExistence type="predicted"/>
<comment type="caution">
    <text evidence="1">The sequence shown here is derived from an EMBL/GenBank/DDBJ whole genome shotgun (WGS) entry which is preliminary data.</text>
</comment>
<organism evidence="1 2">
    <name type="scientific">Candidatus Neomicrothrix subdominans</name>
    <dbReference type="NCBI Taxonomy" id="2954438"/>
    <lineage>
        <taxon>Bacteria</taxon>
        <taxon>Bacillati</taxon>
        <taxon>Actinomycetota</taxon>
        <taxon>Acidimicrobiia</taxon>
        <taxon>Acidimicrobiales</taxon>
        <taxon>Microthrixaceae</taxon>
        <taxon>Candidatus Neomicrothrix</taxon>
    </lineage>
</organism>
<evidence type="ECO:0000313" key="1">
    <source>
        <dbReference type="EMBL" id="MBK9296818.1"/>
    </source>
</evidence>
<protein>
    <submittedName>
        <fullName evidence="1">Uncharacterized protein</fullName>
    </submittedName>
</protein>